<dbReference type="EMBL" id="SWKU01000006">
    <property type="protein sequence ID" value="KAF3005838.1"/>
    <property type="molecule type" value="Genomic_DNA"/>
</dbReference>
<name>A0A9P4TJK5_CURKU</name>
<proteinExistence type="predicted"/>
<sequence>MASALPTAATGSAASTAPAPAPLGHFRDTNKMDSDASDSDQSDGSRRSLSPTRQGLSKNKKRKERRQFGAFADELGDLLGSAFQNKEESKPAGVAASTHAADGDLDMQVEPTSSGPKMSKRQRQNLAKMQARKLAKEKSKMVTAEEQTVAAERRGMTIQEYKGGKPPPEKKSGKSETKTRRSRKERQRLKKKAEQADAMDIE</sequence>
<feature type="compositionally biased region" description="Low complexity" evidence="1">
    <location>
        <begin position="1"/>
        <end position="24"/>
    </location>
</feature>
<feature type="compositionally biased region" description="Basic residues" evidence="1">
    <location>
        <begin position="180"/>
        <end position="191"/>
    </location>
</feature>
<feature type="region of interest" description="Disordered" evidence="1">
    <location>
        <begin position="1"/>
        <end position="69"/>
    </location>
</feature>
<dbReference type="Proteomes" id="UP000801428">
    <property type="component" value="Unassembled WGS sequence"/>
</dbReference>
<reference evidence="2" key="1">
    <citation type="submission" date="2019-04" db="EMBL/GenBank/DDBJ databases">
        <title>Sequencing of skin fungus with MAO and IRED activity.</title>
        <authorList>
            <person name="Marsaioli A.J."/>
            <person name="Bonatto J.M.C."/>
            <person name="Reis Junior O."/>
        </authorList>
    </citation>
    <scope>NUCLEOTIDE SEQUENCE</scope>
    <source>
        <strain evidence="2">30M1</strain>
    </source>
</reference>
<organism evidence="2 3">
    <name type="scientific">Curvularia kusanoi</name>
    <name type="common">Cochliobolus kusanoi</name>
    <dbReference type="NCBI Taxonomy" id="90978"/>
    <lineage>
        <taxon>Eukaryota</taxon>
        <taxon>Fungi</taxon>
        <taxon>Dikarya</taxon>
        <taxon>Ascomycota</taxon>
        <taxon>Pezizomycotina</taxon>
        <taxon>Dothideomycetes</taxon>
        <taxon>Pleosporomycetidae</taxon>
        <taxon>Pleosporales</taxon>
        <taxon>Pleosporineae</taxon>
        <taxon>Pleosporaceae</taxon>
        <taxon>Curvularia</taxon>
    </lineage>
</organism>
<comment type="caution">
    <text evidence="2">The sequence shown here is derived from an EMBL/GenBank/DDBJ whole genome shotgun (WGS) entry which is preliminary data.</text>
</comment>
<evidence type="ECO:0000313" key="2">
    <source>
        <dbReference type="EMBL" id="KAF3005838.1"/>
    </source>
</evidence>
<protein>
    <submittedName>
        <fullName evidence="2">Uncharacterized protein</fullName>
    </submittedName>
</protein>
<keyword evidence="3" id="KW-1185">Reference proteome</keyword>
<accession>A0A9P4TJK5</accession>
<evidence type="ECO:0000256" key="1">
    <source>
        <dbReference type="SAM" id="MobiDB-lite"/>
    </source>
</evidence>
<feature type="compositionally biased region" description="Basic and acidic residues" evidence="1">
    <location>
        <begin position="167"/>
        <end position="179"/>
    </location>
</feature>
<dbReference type="OrthoDB" id="3800694at2759"/>
<feature type="region of interest" description="Disordered" evidence="1">
    <location>
        <begin position="82"/>
        <end position="202"/>
    </location>
</feature>
<evidence type="ECO:0000313" key="3">
    <source>
        <dbReference type="Proteomes" id="UP000801428"/>
    </source>
</evidence>
<dbReference type="AlphaFoldDB" id="A0A9P4TJK5"/>
<feature type="compositionally biased region" description="Basic and acidic residues" evidence="1">
    <location>
        <begin position="25"/>
        <end position="34"/>
    </location>
</feature>
<gene>
    <name evidence="2" type="ORF">E8E13_008635</name>
</gene>